<dbReference type="PANTHER" id="PTHR33571">
    <property type="entry name" value="SSL8005 PROTEIN"/>
    <property type="match status" value="1"/>
</dbReference>
<sequence>MIRNLAVFQSPEFIELCKGHEVKELYVFGSVARGTDTDTSDIDLLVEIDVPDPINKGKLLLSSYNQLQMHFNKKVDLITDTSMKSPLFKNEIATSKKIVCTRD</sequence>
<evidence type="ECO:0000256" key="4">
    <source>
        <dbReference type="ARBA" id="ARBA00022723"/>
    </source>
</evidence>
<dbReference type="PANTHER" id="PTHR33571:SF12">
    <property type="entry name" value="BSL3053 PROTEIN"/>
    <property type="match status" value="1"/>
</dbReference>
<keyword evidence="4" id="KW-0479">Metal-binding</keyword>
<feature type="domain" description="Polymerase beta nucleotidyltransferase" evidence="8">
    <location>
        <begin position="14"/>
        <end position="103"/>
    </location>
</feature>
<keyword evidence="2" id="KW-0808">Transferase</keyword>
<evidence type="ECO:0000259" key="8">
    <source>
        <dbReference type="Pfam" id="PF18765"/>
    </source>
</evidence>
<proteinExistence type="predicted"/>
<dbReference type="InterPro" id="IPR041633">
    <property type="entry name" value="Polbeta"/>
</dbReference>
<keyword evidence="5" id="KW-0547">Nucleotide-binding</keyword>
<reference evidence="9 10" key="1">
    <citation type="submission" date="2022-07" db="EMBL/GenBank/DDBJ databases">
        <title>Mucilaginibacter sp. JC4.</title>
        <authorList>
            <person name="Le V."/>
            <person name="Ko S.-R."/>
            <person name="Ahn C.-Y."/>
            <person name="Oh H.-M."/>
        </authorList>
    </citation>
    <scope>NUCLEOTIDE SEQUENCE [LARGE SCALE GENOMIC DNA]</scope>
    <source>
        <strain evidence="9 10">JC4</strain>
    </source>
</reference>
<gene>
    <name evidence="9" type="ORF">NPE20_03795</name>
</gene>
<dbReference type="Gene3D" id="3.30.460.10">
    <property type="entry name" value="Beta Polymerase, domain 2"/>
    <property type="match status" value="1"/>
</dbReference>
<dbReference type="SUPFAM" id="SSF81301">
    <property type="entry name" value="Nucleotidyltransferase"/>
    <property type="match status" value="1"/>
</dbReference>
<evidence type="ECO:0000256" key="7">
    <source>
        <dbReference type="ARBA" id="ARBA00022842"/>
    </source>
</evidence>
<dbReference type="Pfam" id="PF18765">
    <property type="entry name" value="Polbeta"/>
    <property type="match status" value="1"/>
</dbReference>
<evidence type="ECO:0000256" key="2">
    <source>
        <dbReference type="ARBA" id="ARBA00022679"/>
    </source>
</evidence>
<keyword evidence="7" id="KW-0460">Magnesium</keyword>
<dbReference type="CDD" id="cd05403">
    <property type="entry name" value="NT_KNTase_like"/>
    <property type="match status" value="1"/>
</dbReference>
<accession>A0ABT1SXI4</accession>
<dbReference type="RefSeq" id="WP_256537271.1">
    <property type="nucleotide sequence ID" value="NZ_JANHOH010000001.1"/>
</dbReference>
<evidence type="ECO:0000256" key="1">
    <source>
        <dbReference type="ARBA" id="ARBA00001946"/>
    </source>
</evidence>
<name>A0ABT1SXI4_9SPHI</name>
<keyword evidence="6" id="KW-0067">ATP-binding</keyword>
<evidence type="ECO:0000313" key="9">
    <source>
        <dbReference type="EMBL" id="MCQ6957061.1"/>
    </source>
</evidence>
<comment type="caution">
    <text evidence="9">The sequence shown here is derived from an EMBL/GenBank/DDBJ whole genome shotgun (WGS) entry which is preliminary data.</text>
</comment>
<keyword evidence="10" id="KW-1185">Reference proteome</keyword>
<organism evidence="9 10">
    <name type="scientific">Mucilaginibacter aquariorum</name>
    <dbReference type="NCBI Taxonomy" id="2967225"/>
    <lineage>
        <taxon>Bacteria</taxon>
        <taxon>Pseudomonadati</taxon>
        <taxon>Bacteroidota</taxon>
        <taxon>Sphingobacteriia</taxon>
        <taxon>Sphingobacteriales</taxon>
        <taxon>Sphingobacteriaceae</taxon>
        <taxon>Mucilaginibacter</taxon>
    </lineage>
</organism>
<protein>
    <submittedName>
        <fullName evidence="9">Nucleotidyltransferase domain-containing protein</fullName>
    </submittedName>
</protein>
<dbReference type="EMBL" id="JANHOH010000001">
    <property type="protein sequence ID" value="MCQ6957061.1"/>
    <property type="molecule type" value="Genomic_DNA"/>
</dbReference>
<evidence type="ECO:0000256" key="5">
    <source>
        <dbReference type="ARBA" id="ARBA00022741"/>
    </source>
</evidence>
<dbReference type="Proteomes" id="UP001204376">
    <property type="component" value="Unassembled WGS sequence"/>
</dbReference>
<comment type="cofactor">
    <cofactor evidence="1">
        <name>Mg(2+)</name>
        <dbReference type="ChEBI" id="CHEBI:18420"/>
    </cofactor>
</comment>
<keyword evidence="3" id="KW-0548">Nucleotidyltransferase</keyword>
<evidence type="ECO:0000313" key="10">
    <source>
        <dbReference type="Proteomes" id="UP001204376"/>
    </source>
</evidence>
<evidence type="ECO:0000256" key="6">
    <source>
        <dbReference type="ARBA" id="ARBA00022840"/>
    </source>
</evidence>
<evidence type="ECO:0000256" key="3">
    <source>
        <dbReference type="ARBA" id="ARBA00022695"/>
    </source>
</evidence>
<dbReference type="InterPro" id="IPR043519">
    <property type="entry name" value="NT_sf"/>
</dbReference>
<dbReference type="InterPro" id="IPR052038">
    <property type="entry name" value="Type-VII_TA_antitoxin"/>
</dbReference>